<dbReference type="SUPFAM" id="SSF53474">
    <property type="entry name" value="alpha/beta-Hydrolases"/>
    <property type="match status" value="1"/>
</dbReference>
<comment type="caution">
    <text evidence="3">The sequence shown here is derived from an EMBL/GenBank/DDBJ whole genome shotgun (WGS) entry which is preliminary data.</text>
</comment>
<feature type="signal peptide" evidence="2">
    <location>
        <begin position="1"/>
        <end position="32"/>
    </location>
</feature>
<dbReference type="InterPro" id="IPR029058">
    <property type="entry name" value="AB_hydrolase_fold"/>
</dbReference>
<dbReference type="GO" id="GO:0016787">
    <property type="term" value="F:hydrolase activity"/>
    <property type="evidence" value="ECO:0007669"/>
    <property type="project" value="UniProtKB-KW"/>
</dbReference>
<gene>
    <name evidence="3" type="ORF">ACFYXQ_30755</name>
</gene>
<feature type="transmembrane region" description="Helical" evidence="1">
    <location>
        <begin position="386"/>
        <end position="409"/>
    </location>
</feature>
<keyword evidence="1" id="KW-1133">Transmembrane helix</keyword>
<keyword evidence="3" id="KW-0378">Hydrolase</keyword>
<feature type="transmembrane region" description="Helical" evidence="1">
    <location>
        <begin position="421"/>
        <end position="445"/>
    </location>
</feature>
<protein>
    <submittedName>
        <fullName evidence="3">Alpha/beta hydrolase family protein</fullName>
        <ecNumber evidence="3">3.4.-.-</ecNumber>
    </submittedName>
</protein>
<dbReference type="EC" id="3.4.-.-" evidence="3"/>
<dbReference type="InterPro" id="IPR053145">
    <property type="entry name" value="AB_hydrolase_Est10"/>
</dbReference>
<evidence type="ECO:0000256" key="2">
    <source>
        <dbReference type="SAM" id="SignalP"/>
    </source>
</evidence>
<feature type="transmembrane region" description="Helical" evidence="1">
    <location>
        <begin position="457"/>
        <end position="478"/>
    </location>
</feature>
<evidence type="ECO:0000256" key="1">
    <source>
        <dbReference type="SAM" id="Phobius"/>
    </source>
</evidence>
<keyword evidence="1" id="KW-0472">Membrane</keyword>
<feature type="chain" id="PRO_5045773437" evidence="2">
    <location>
        <begin position="33"/>
        <end position="481"/>
    </location>
</feature>
<keyword evidence="2" id="KW-0732">Signal</keyword>
<name>A0ABW6S7A3_9NOCA</name>
<keyword evidence="4" id="KW-1185">Reference proteome</keyword>
<accession>A0ABW6S7A3</accession>
<dbReference type="EMBL" id="JBIAQY010000012">
    <property type="protein sequence ID" value="MFF3572170.1"/>
    <property type="molecule type" value="Genomic_DNA"/>
</dbReference>
<dbReference type="Proteomes" id="UP001601992">
    <property type="component" value="Unassembled WGS sequence"/>
</dbReference>
<reference evidence="3 4" key="1">
    <citation type="submission" date="2024-10" db="EMBL/GenBank/DDBJ databases">
        <title>The Natural Products Discovery Center: Release of the First 8490 Sequenced Strains for Exploring Actinobacteria Biosynthetic Diversity.</title>
        <authorList>
            <person name="Kalkreuter E."/>
            <person name="Kautsar S.A."/>
            <person name="Yang D."/>
            <person name="Bader C.D."/>
            <person name="Teijaro C.N."/>
            <person name="Fluegel L."/>
            <person name="Davis C.M."/>
            <person name="Simpson J.R."/>
            <person name="Lauterbach L."/>
            <person name="Steele A.D."/>
            <person name="Gui C."/>
            <person name="Meng S."/>
            <person name="Li G."/>
            <person name="Viehrig K."/>
            <person name="Ye F."/>
            <person name="Su P."/>
            <person name="Kiefer A.F."/>
            <person name="Nichols A."/>
            <person name="Cepeda A.J."/>
            <person name="Yan W."/>
            <person name="Fan B."/>
            <person name="Jiang Y."/>
            <person name="Adhikari A."/>
            <person name="Zheng C.-J."/>
            <person name="Schuster L."/>
            <person name="Cowan T.M."/>
            <person name="Smanski M.J."/>
            <person name="Chevrette M.G."/>
            <person name="De Carvalho L.P.S."/>
            <person name="Shen B."/>
        </authorList>
    </citation>
    <scope>NUCLEOTIDE SEQUENCE [LARGE SCALE GENOMIC DNA]</scope>
    <source>
        <strain evidence="3 4">NPDC002593</strain>
    </source>
</reference>
<evidence type="ECO:0000313" key="3">
    <source>
        <dbReference type="EMBL" id="MFF3572170.1"/>
    </source>
</evidence>
<dbReference type="Gene3D" id="3.40.50.1820">
    <property type="entry name" value="alpha/beta hydrolase"/>
    <property type="match status" value="1"/>
</dbReference>
<organism evidence="3 4">
    <name type="scientific">Nocardia jiangxiensis</name>
    <dbReference type="NCBI Taxonomy" id="282685"/>
    <lineage>
        <taxon>Bacteria</taxon>
        <taxon>Bacillati</taxon>
        <taxon>Actinomycetota</taxon>
        <taxon>Actinomycetes</taxon>
        <taxon>Mycobacteriales</taxon>
        <taxon>Nocardiaceae</taxon>
        <taxon>Nocardia</taxon>
    </lineage>
</organism>
<dbReference type="PANTHER" id="PTHR43265">
    <property type="entry name" value="ESTERASE ESTD"/>
    <property type="match status" value="1"/>
</dbReference>
<evidence type="ECO:0000313" key="4">
    <source>
        <dbReference type="Proteomes" id="UP001601992"/>
    </source>
</evidence>
<sequence>MHHICSRSLGRFAVACLLLLTLSILPAGHATAATAFDCTGFTCIDVSFTGGDGLTLHGTVIGPPAPHTRTPGIVLVAGAGAGPRTEYQSEARAFAAAGITTLVYDKRTTGYSFAHRDISLLAGDALGAVETLRRTPGVRADQVGLWGFSEGAWAAPLAASRSRGVAFLITLGASGFSPLRSQTWSLATTLRHRGATGSLAATIAGPTARLLGETGAFPEADFDPLPALRALRIPVLALWGQHDVQVPPAESAALLRNTLTASPSVTIRFLRGGAHNGRSTTDGFDRLGTPPYSGAPRGAFVPGYFDTMTDWVQHIAAGSPPVSSADAPPHQTILSVDPGRGRWISARMQLTVLSALILGFAGYLLWSLTDRRSRATRTRSRLARTLACSGLVSVFATVLYVVSILAFDAQTVGPIVAARPLIWLGLQVLALLTTALLAATAIATARAHAGSLLRHRIALSILLLVGCLWLAWATTWGLPSV</sequence>
<dbReference type="RefSeq" id="WP_387405825.1">
    <property type="nucleotide sequence ID" value="NZ_JBIAQY010000012.1"/>
</dbReference>
<keyword evidence="1" id="KW-0812">Transmembrane</keyword>
<dbReference type="PANTHER" id="PTHR43265:SF1">
    <property type="entry name" value="ESTERASE ESTD"/>
    <property type="match status" value="1"/>
</dbReference>
<feature type="transmembrane region" description="Helical" evidence="1">
    <location>
        <begin position="348"/>
        <end position="366"/>
    </location>
</feature>
<proteinExistence type="predicted"/>